<organism evidence="12 13">
    <name type="scientific">Pristionchus mayeri</name>
    <dbReference type="NCBI Taxonomy" id="1317129"/>
    <lineage>
        <taxon>Eukaryota</taxon>
        <taxon>Metazoa</taxon>
        <taxon>Ecdysozoa</taxon>
        <taxon>Nematoda</taxon>
        <taxon>Chromadorea</taxon>
        <taxon>Rhabditida</taxon>
        <taxon>Rhabditina</taxon>
        <taxon>Diplogasteromorpha</taxon>
        <taxon>Diplogasteroidea</taxon>
        <taxon>Neodiplogasteridae</taxon>
        <taxon>Pristionchus</taxon>
    </lineage>
</organism>
<keyword evidence="13" id="KW-1185">Reference proteome</keyword>
<dbReference type="PIRSF" id="PIRSF006468">
    <property type="entry name" value="BCAT1"/>
    <property type="match status" value="1"/>
</dbReference>
<dbReference type="GO" id="GO:0005739">
    <property type="term" value="C:mitochondrion"/>
    <property type="evidence" value="ECO:0007669"/>
    <property type="project" value="TreeGrafter"/>
</dbReference>
<keyword evidence="5 11" id="KW-0808">Transferase</keyword>
<dbReference type="Pfam" id="PF01063">
    <property type="entry name" value="Aminotran_4"/>
    <property type="match status" value="1"/>
</dbReference>
<dbReference type="InterPro" id="IPR043132">
    <property type="entry name" value="BCAT-like_C"/>
</dbReference>
<protein>
    <recommendedName>
        <fullName evidence="11">Branched-chain-amino-acid aminotransferase</fullName>
        <ecNumber evidence="11">2.6.1.42</ecNumber>
    </recommendedName>
</protein>
<dbReference type="GO" id="GO:0004084">
    <property type="term" value="F:branched-chain-amino-acid transaminase activity"/>
    <property type="evidence" value="ECO:0007669"/>
    <property type="project" value="UniProtKB-EC"/>
</dbReference>
<feature type="non-terminal residue" evidence="12">
    <location>
        <position position="1"/>
    </location>
</feature>
<dbReference type="EMBL" id="BTRK01000004">
    <property type="protein sequence ID" value="GMR47121.1"/>
    <property type="molecule type" value="Genomic_DNA"/>
</dbReference>
<evidence type="ECO:0000256" key="4">
    <source>
        <dbReference type="ARBA" id="ARBA00022605"/>
    </source>
</evidence>
<keyword evidence="3 11" id="KW-0032">Aminotransferase</keyword>
<evidence type="ECO:0000256" key="5">
    <source>
        <dbReference type="ARBA" id="ARBA00022679"/>
    </source>
</evidence>
<evidence type="ECO:0000313" key="13">
    <source>
        <dbReference type="Proteomes" id="UP001328107"/>
    </source>
</evidence>
<dbReference type="GO" id="GO:0009099">
    <property type="term" value="P:L-valine biosynthetic process"/>
    <property type="evidence" value="ECO:0007669"/>
    <property type="project" value="TreeGrafter"/>
</dbReference>
<evidence type="ECO:0000256" key="1">
    <source>
        <dbReference type="ARBA" id="ARBA00001933"/>
    </source>
</evidence>
<keyword evidence="6 10" id="KW-0663">Pyridoxal phosphate</keyword>
<dbReference type="AlphaFoldDB" id="A0AAN5CMD6"/>
<evidence type="ECO:0000256" key="2">
    <source>
        <dbReference type="ARBA" id="ARBA00009320"/>
    </source>
</evidence>
<name>A0AAN5CMD6_9BILA</name>
<evidence type="ECO:0000256" key="6">
    <source>
        <dbReference type="ARBA" id="ARBA00022898"/>
    </source>
</evidence>
<dbReference type="PANTHER" id="PTHR11825:SF44">
    <property type="entry name" value="BRANCHED-CHAIN-AMINO-ACID AMINOTRANSFERASE"/>
    <property type="match status" value="1"/>
</dbReference>
<evidence type="ECO:0000256" key="9">
    <source>
        <dbReference type="RuleBase" id="RU004106"/>
    </source>
</evidence>
<gene>
    <name evidence="12" type="ORF">PMAYCL1PPCAC_17316</name>
</gene>
<dbReference type="Gene3D" id="3.20.10.10">
    <property type="entry name" value="D-amino Acid Aminotransferase, subunit A, domain 2"/>
    <property type="match status" value="1"/>
</dbReference>
<sequence length="374" mass="41460">LTQTLLALQLRRASDVSYGKFHAKNLKFVPTPSPKPIPEDISGLAIGSIETDHMLQIDYTNGEWQAPVIRPVEPLTIHPLAKVLHYCPTIFEGLKAFRGVDNKIRMFRPEMNMARLRRSARRAALPDFCPLQLEQMIKDLVRIEQAWVPKGEGNSLYIRPNLFGTDASLGVARPLEAKLVVTCSPFGPIYGSGWNPIKLFANPKHIRAAPGGVGSFKMGCNYAPTVAITDKAAAYTAQCLWLSGEQQWITEAGAFNLFLYWKNTKGELELITPPTTDGLILPGITRDSILTLVKEWGEFKITERYPTMKEVKEAVAEGRVIEFFGVGTAVVVVPVSQIVYQEKAGESSVVIDFPEPTDTMPLSKRVHETITGIQ</sequence>
<evidence type="ECO:0000256" key="11">
    <source>
        <dbReference type="RuleBase" id="RU004517"/>
    </source>
</evidence>
<accession>A0AAN5CMD6</accession>
<dbReference type="InterPro" id="IPR005786">
    <property type="entry name" value="B_amino_transII"/>
</dbReference>
<evidence type="ECO:0000313" key="12">
    <source>
        <dbReference type="EMBL" id="GMR47121.1"/>
    </source>
</evidence>
<dbReference type="InterPro" id="IPR001544">
    <property type="entry name" value="Aminotrans_IV"/>
</dbReference>
<keyword evidence="4 11" id="KW-0028">Amino-acid biosynthesis</keyword>
<evidence type="ECO:0000256" key="10">
    <source>
        <dbReference type="RuleBase" id="RU004516"/>
    </source>
</evidence>
<comment type="catalytic activity">
    <reaction evidence="11">
        <text>L-leucine + 2-oxoglutarate = 4-methyl-2-oxopentanoate + L-glutamate</text>
        <dbReference type="Rhea" id="RHEA:18321"/>
        <dbReference type="ChEBI" id="CHEBI:16810"/>
        <dbReference type="ChEBI" id="CHEBI:17865"/>
        <dbReference type="ChEBI" id="CHEBI:29985"/>
        <dbReference type="ChEBI" id="CHEBI:57427"/>
        <dbReference type="EC" id="2.6.1.42"/>
    </reaction>
</comment>
<dbReference type="Gene3D" id="3.30.470.10">
    <property type="match status" value="1"/>
</dbReference>
<dbReference type="EC" id="2.6.1.42" evidence="11"/>
<feature type="modified residue" description="N6-(pyridoxal phosphate)lysine" evidence="8">
    <location>
        <position position="217"/>
    </location>
</feature>
<evidence type="ECO:0000256" key="3">
    <source>
        <dbReference type="ARBA" id="ARBA00022576"/>
    </source>
</evidence>
<comment type="catalytic activity">
    <reaction evidence="11">
        <text>L-valine + 2-oxoglutarate = 3-methyl-2-oxobutanoate + L-glutamate</text>
        <dbReference type="Rhea" id="RHEA:24813"/>
        <dbReference type="ChEBI" id="CHEBI:11851"/>
        <dbReference type="ChEBI" id="CHEBI:16810"/>
        <dbReference type="ChEBI" id="CHEBI:29985"/>
        <dbReference type="ChEBI" id="CHEBI:57762"/>
        <dbReference type="EC" id="2.6.1.42"/>
    </reaction>
</comment>
<proteinExistence type="inferred from homology"/>
<dbReference type="SUPFAM" id="SSF56752">
    <property type="entry name" value="D-aminoacid aminotransferase-like PLP-dependent enzymes"/>
    <property type="match status" value="1"/>
</dbReference>
<dbReference type="InterPro" id="IPR043131">
    <property type="entry name" value="BCAT-like_N"/>
</dbReference>
<evidence type="ECO:0000256" key="8">
    <source>
        <dbReference type="PIRSR" id="PIRSR006468-1"/>
    </source>
</evidence>
<dbReference type="PROSITE" id="PS00770">
    <property type="entry name" value="AA_TRANSFER_CLASS_4"/>
    <property type="match status" value="1"/>
</dbReference>
<dbReference type="PANTHER" id="PTHR11825">
    <property type="entry name" value="SUBGROUP IIII AMINOTRANSFERASE"/>
    <property type="match status" value="1"/>
</dbReference>
<comment type="cofactor">
    <cofactor evidence="1 10">
        <name>pyridoxal 5'-phosphate</name>
        <dbReference type="ChEBI" id="CHEBI:597326"/>
    </cofactor>
</comment>
<reference evidence="13" key="1">
    <citation type="submission" date="2022-10" db="EMBL/GenBank/DDBJ databases">
        <title>Genome assembly of Pristionchus species.</title>
        <authorList>
            <person name="Yoshida K."/>
            <person name="Sommer R.J."/>
        </authorList>
    </citation>
    <scope>NUCLEOTIDE SEQUENCE [LARGE SCALE GENOMIC DNA]</scope>
    <source>
        <strain evidence="13">RS5460</strain>
    </source>
</reference>
<dbReference type="InterPro" id="IPR018300">
    <property type="entry name" value="Aminotrans_IV_CS"/>
</dbReference>
<comment type="catalytic activity">
    <reaction evidence="11">
        <text>L-isoleucine + 2-oxoglutarate = (S)-3-methyl-2-oxopentanoate + L-glutamate</text>
        <dbReference type="Rhea" id="RHEA:24801"/>
        <dbReference type="ChEBI" id="CHEBI:16810"/>
        <dbReference type="ChEBI" id="CHEBI:29985"/>
        <dbReference type="ChEBI" id="CHEBI:35146"/>
        <dbReference type="ChEBI" id="CHEBI:58045"/>
        <dbReference type="EC" id="2.6.1.42"/>
    </reaction>
</comment>
<dbReference type="GO" id="GO:0009098">
    <property type="term" value="P:L-leucine biosynthetic process"/>
    <property type="evidence" value="ECO:0007669"/>
    <property type="project" value="TreeGrafter"/>
</dbReference>
<comment type="caution">
    <text evidence="12">The sequence shown here is derived from an EMBL/GenBank/DDBJ whole genome shotgun (WGS) entry which is preliminary data.</text>
</comment>
<evidence type="ECO:0000256" key="7">
    <source>
        <dbReference type="ARBA" id="ARBA00023304"/>
    </source>
</evidence>
<dbReference type="InterPro" id="IPR036038">
    <property type="entry name" value="Aminotransferase-like"/>
</dbReference>
<keyword evidence="7 11" id="KW-0100">Branched-chain amino acid biosynthesis</keyword>
<comment type="similarity">
    <text evidence="2 9">Belongs to the class-IV pyridoxal-phosphate-dependent aminotransferase family.</text>
</comment>
<dbReference type="FunFam" id="3.30.470.10:FF:000018">
    <property type="entry name" value="Branched-chain-amino-acid transaminase, putative"/>
    <property type="match status" value="1"/>
</dbReference>
<dbReference type="Proteomes" id="UP001328107">
    <property type="component" value="Unassembled WGS sequence"/>
</dbReference>
<feature type="non-terminal residue" evidence="12">
    <location>
        <position position="374"/>
    </location>
</feature>